<proteinExistence type="predicted"/>
<dbReference type="AlphaFoldDB" id="A0AA41ZLH8"/>
<accession>A0AA41ZLH8</accession>
<dbReference type="RefSeq" id="WP_265895979.1">
    <property type="nucleotide sequence ID" value="NZ_JAPIVE010000002.1"/>
</dbReference>
<dbReference type="PROSITE" id="PS50206">
    <property type="entry name" value="RHODANESE_3"/>
    <property type="match status" value="1"/>
</dbReference>
<organism evidence="3 4">
    <name type="scientific">Larsenimonas rhizosphaerae</name>
    <dbReference type="NCBI Taxonomy" id="2944682"/>
    <lineage>
        <taxon>Bacteria</taxon>
        <taxon>Pseudomonadati</taxon>
        <taxon>Pseudomonadota</taxon>
        <taxon>Gammaproteobacteria</taxon>
        <taxon>Oceanospirillales</taxon>
        <taxon>Halomonadaceae</taxon>
        <taxon>Larsenimonas</taxon>
    </lineage>
</organism>
<keyword evidence="1" id="KW-0812">Transmembrane</keyword>
<protein>
    <submittedName>
        <fullName evidence="3">Rhodanese-like domain-containing protein</fullName>
    </submittedName>
</protein>
<dbReference type="Pfam" id="PF00581">
    <property type="entry name" value="Rhodanese"/>
    <property type="match status" value="1"/>
</dbReference>
<feature type="domain" description="Rhodanese" evidence="2">
    <location>
        <begin position="49"/>
        <end position="139"/>
    </location>
</feature>
<name>A0AA41ZLH8_9GAMM</name>
<dbReference type="PANTHER" id="PTHR43031:SF18">
    <property type="entry name" value="RHODANESE-RELATED SULFURTRANSFERASES"/>
    <property type="match status" value="1"/>
</dbReference>
<dbReference type="CDD" id="cd00158">
    <property type="entry name" value="RHOD"/>
    <property type="match status" value="1"/>
</dbReference>
<dbReference type="InterPro" id="IPR036873">
    <property type="entry name" value="Rhodanese-like_dom_sf"/>
</dbReference>
<gene>
    <name evidence="3" type="ORF">OQ287_07065</name>
</gene>
<evidence type="ECO:0000256" key="1">
    <source>
        <dbReference type="SAM" id="Phobius"/>
    </source>
</evidence>
<keyword evidence="1" id="KW-0472">Membrane</keyword>
<comment type="caution">
    <text evidence="3">The sequence shown here is derived from an EMBL/GenBank/DDBJ whole genome shotgun (WGS) entry which is preliminary data.</text>
</comment>
<dbReference type="InterPro" id="IPR001763">
    <property type="entry name" value="Rhodanese-like_dom"/>
</dbReference>
<keyword evidence="1" id="KW-1133">Transmembrane helix</keyword>
<sequence>MIDQFLEFAQNHLVLVSVFALILLAWLAFEAKRNGEGGVTSGEATRLINREDAAVVDIREPKEFKTGHIAGAVNIPAGKLDSRMYELDKHKDKPVIVVCKSGQTAGQSMTQLKAAGFSRAAKLKGGMSQWQADELPVVRR</sequence>
<keyword evidence="4" id="KW-1185">Reference proteome</keyword>
<evidence type="ECO:0000313" key="4">
    <source>
        <dbReference type="Proteomes" id="UP001165678"/>
    </source>
</evidence>
<dbReference type="Gene3D" id="3.40.250.10">
    <property type="entry name" value="Rhodanese-like domain"/>
    <property type="match status" value="1"/>
</dbReference>
<dbReference type="PANTHER" id="PTHR43031">
    <property type="entry name" value="FAD-DEPENDENT OXIDOREDUCTASE"/>
    <property type="match status" value="1"/>
</dbReference>
<evidence type="ECO:0000259" key="2">
    <source>
        <dbReference type="PROSITE" id="PS50206"/>
    </source>
</evidence>
<reference evidence="3" key="1">
    <citation type="submission" date="2022-11" db="EMBL/GenBank/DDBJ databases">
        <title>Larsenimonas rhizosphaerae sp. nov., isolated from a tidal mudflat.</title>
        <authorList>
            <person name="Lee S.D."/>
            <person name="Kim I.S."/>
        </authorList>
    </citation>
    <scope>NUCLEOTIDE SEQUENCE</scope>
    <source>
        <strain evidence="3">GH2-1</strain>
    </source>
</reference>
<dbReference type="EMBL" id="JAPIVE010000002">
    <property type="protein sequence ID" value="MCX2523993.1"/>
    <property type="molecule type" value="Genomic_DNA"/>
</dbReference>
<feature type="transmembrane region" description="Helical" evidence="1">
    <location>
        <begin position="12"/>
        <end position="29"/>
    </location>
</feature>
<dbReference type="SMART" id="SM00450">
    <property type="entry name" value="RHOD"/>
    <property type="match status" value="1"/>
</dbReference>
<dbReference type="Proteomes" id="UP001165678">
    <property type="component" value="Unassembled WGS sequence"/>
</dbReference>
<dbReference type="InterPro" id="IPR050229">
    <property type="entry name" value="GlpE_sulfurtransferase"/>
</dbReference>
<evidence type="ECO:0000313" key="3">
    <source>
        <dbReference type="EMBL" id="MCX2523993.1"/>
    </source>
</evidence>
<dbReference type="SUPFAM" id="SSF52821">
    <property type="entry name" value="Rhodanese/Cell cycle control phosphatase"/>
    <property type="match status" value="1"/>
</dbReference>